<sequence length="69" mass="7306">MEMGGGTKDALNCIKNCLITRPVLGYEIGVVLAQIQPLPQSADLVESDGQDLHESDGVEVVKATTPLNI</sequence>
<evidence type="ECO:0000313" key="1">
    <source>
        <dbReference type="EMBL" id="KAK4028116.1"/>
    </source>
</evidence>
<dbReference type="Proteomes" id="UP001234178">
    <property type="component" value="Unassembled WGS sequence"/>
</dbReference>
<reference evidence="1 2" key="1">
    <citation type="journal article" date="2023" name="Nucleic Acids Res.">
        <title>The hologenome of Daphnia magna reveals possible DNA methylation and microbiome-mediated evolution of the host genome.</title>
        <authorList>
            <person name="Chaturvedi A."/>
            <person name="Li X."/>
            <person name="Dhandapani V."/>
            <person name="Marshall H."/>
            <person name="Kissane S."/>
            <person name="Cuenca-Cambronero M."/>
            <person name="Asole G."/>
            <person name="Calvet F."/>
            <person name="Ruiz-Romero M."/>
            <person name="Marangio P."/>
            <person name="Guigo R."/>
            <person name="Rago D."/>
            <person name="Mirbahai L."/>
            <person name="Eastwood N."/>
            <person name="Colbourne J.K."/>
            <person name="Zhou J."/>
            <person name="Mallon E."/>
            <person name="Orsini L."/>
        </authorList>
    </citation>
    <scope>NUCLEOTIDE SEQUENCE [LARGE SCALE GENOMIC DNA]</scope>
    <source>
        <strain evidence="1">LRV0_1</strain>
    </source>
</reference>
<protein>
    <submittedName>
        <fullName evidence="1">Uncharacterized protein</fullName>
    </submittedName>
</protein>
<gene>
    <name evidence="1" type="ORF">OUZ56_017294</name>
</gene>
<accession>A0ABR0ASP2</accession>
<comment type="caution">
    <text evidence="1">The sequence shown here is derived from an EMBL/GenBank/DDBJ whole genome shotgun (WGS) entry which is preliminary data.</text>
</comment>
<name>A0ABR0ASP2_9CRUS</name>
<keyword evidence="2" id="KW-1185">Reference proteome</keyword>
<proteinExistence type="predicted"/>
<dbReference type="EMBL" id="JAOYFB010000038">
    <property type="protein sequence ID" value="KAK4028116.1"/>
    <property type="molecule type" value="Genomic_DNA"/>
</dbReference>
<organism evidence="1 2">
    <name type="scientific">Daphnia magna</name>
    <dbReference type="NCBI Taxonomy" id="35525"/>
    <lineage>
        <taxon>Eukaryota</taxon>
        <taxon>Metazoa</taxon>
        <taxon>Ecdysozoa</taxon>
        <taxon>Arthropoda</taxon>
        <taxon>Crustacea</taxon>
        <taxon>Branchiopoda</taxon>
        <taxon>Diplostraca</taxon>
        <taxon>Cladocera</taxon>
        <taxon>Anomopoda</taxon>
        <taxon>Daphniidae</taxon>
        <taxon>Daphnia</taxon>
    </lineage>
</organism>
<evidence type="ECO:0000313" key="2">
    <source>
        <dbReference type="Proteomes" id="UP001234178"/>
    </source>
</evidence>